<feature type="transmembrane region" description="Helical" evidence="6">
    <location>
        <begin position="36"/>
        <end position="61"/>
    </location>
</feature>
<dbReference type="RefSeq" id="WP_093193644.1">
    <property type="nucleotide sequence ID" value="NZ_FNEV01000005.1"/>
</dbReference>
<keyword evidence="2 6" id="KW-1003">Cell membrane</keyword>
<evidence type="ECO:0000256" key="4">
    <source>
        <dbReference type="ARBA" id="ARBA00022989"/>
    </source>
</evidence>
<feature type="domain" description="VTT" evidence="7">
    <location>
        <begin position="49"/>
        <end position="166"/>
    </location>
</feature>
<keyword evidence="3 6" id="KW-0812">Transmembrane</keyword>
<sequence length="208" mass="23493">MPTLEELQLLAENDQLFDYAIRQLERLDRFGPLPGILLPLIEAFLPILPLLVFVVANAVVYGLFEGFLYSWIGATTGAVLVFLLIRKLGRQRFFLFLRKHRQVKRVMVWLEEHGFGPLFLLMCFPFSPSAIINVVAGLSGVKTRDFLLAAVLGKSVMIFSITFVGDSITSFTSNPVKTIVVLICISLFWMLGKFLEKRLAVRAERKKG</sequence>
<evidence type="ECO:0000259" key="7">
    <source>
        <dbReference type="Pfam" id="PF09335"/>
    </source>
</evidence>
<evidence type="ECO:0000256" key="5">
    <source>
        <dbReference type="ARBA" id="ARBA00023136"/>
    </source>
</evidence>
<dbReference type="InterPro" id="IPR032816">
    <property type="entry name" value="VTT_dom"/>
</dbReference>
<comment type="similarity">
    <text evidence="6">Belongs to the TVP38/TMEM64 family.</text>
</comment>
<name>A0A1G8TR36_9BACI</name>
<dbReference type="InterPro" id="IPR015414">
    <property type="entry name" value="TMEM64"/>
</dbReference>
<dbReference type="GO" id="GO:0005886">
    <property type="term" value="C:plasma membrane"/>
    <property type="evidence" value="ECO:0007669"/>
    <property type="project" value="UniProtKB-SubCell"/>
</dbReference>
<dbReference type="PANTHER" id="PTHR12677">
    <property type="entry name" value="GOLGI APPARATUS MEMBRANE PROTEIN TVP38-RELATED"/>
    <property type="match status" value="1"/>
</dbReference>
<gene>
    <name evidence="8" type="ORF">SAMN04490247_1915</name>
</gene>
<evidence type="ECO:0000256" key="6">
    <source>
        <dbReference type="RuleBase" id="RU366058"/>
    </source>
</evidence>
<protein>
    <recommendedName>
        <fullName evidence="6">TVP38/TMEM64 family membrane protein</fullName>
    </recommendedName>
</protein>
<accession>A0A1G8TR36</accession>
<keyword evidence="4 6" id="KW-1133">Transmembrane helix</keyword>
<organism evidence="8 9">
    <name type="scientific">Salimicrobium halophilum</name>
    <dbReference type="NCBI Taxonomy" id="86666"/>
    <lineage>
        <taxon>Bacteria</taxon>
        <taxon>Bacillati</taxon>
        <taxon>Bacillota</taxon>
        <taxon>Bacilli</taxon>
        <taxon>Bacillales</taxon>
        <taxon>Bacillaceae</taxon>
        <taxon>Salimicrobium</taxon>
    </lineage>
</organism>
<dbReference type="PANTHER" id="PTHR12677:SF55">
    <property type="entry name" value="UNDECAPRENYL PHOSPHATE TRANSPORTER SAOUHSC_00901-RELATED"/>
    <property type="match status" value="1"/>
</dbReference>
<evidence type="ECO:0000256" key="3">
    <source>
        <dbReference type="ARBA" id="ARBA00022692"/>
    </source>
</evidence>
<dbReference type="EMBL" id="FNEV01000005">
    <property type="protein sequence ID" value="SDJ43887.1"/>
    <property type="molecule type" value="Genomic_DNA"/>
</dbReference>
<evidence type="ECO:0000256" key="1">
    <source>
        <dbReference type="ARBA" id="ARBA00004651"/>
    </source>
</evidence>
<comment type="subcellular location">
    <subcellularLocation>
        <location evidence="1 6">Cell membrane</location>
        <topology evidence="1 6">Multi-pass membrane protein</topology>
    </subcellularLocation>
</comment>
<feature type="transmembrane region" description="Helical" evidence="6">
    <location>
        <begin position="67"/>
        <end position="85"/>
    </location>
</feature>
<proteinExistence type="inferred from homology"/>
<evidence type="ECO:0000313" key="8">
    <source>
        <dbReference type="EMBL" id="SDJ43887.1"/>
    </source>
</evidence>
<comment type="caution">
    <text evidence="6">Lacks conserved residue(s) required for the propagation of feature annotation.</text>
</comment>
<dbReference type="AlphaFoldDB" id="A0A1G8TR36"/>
<dbReference type="Pfam" id="PF09335">
    <property type="entry name" value="VTT_dom"/>
    <property type="match status" value="1"/>
</dbReference>
<dbReference type="OrthoDB" id="1651121at2"/>
<feature type="transmembrane region" description="Helical" evidence="6">
    <location>
        <begin position="176"/>
        <end position="195"/>
    </location>
</feature>
<dbReference type="STRING" id="86666.SAMN04490247_1915"/>
<reference evidence="9" key="1">
    <citation type="submission" date="2016-10" db="EMBL/GenBank/DDBJ databases">
        <authorList>
            <person name="Varghese N."/>
            <person name="Submissions S."/>
        </authorList>
    </citation>
    <scope>NUCLEOTIDE SEQUENCE [LARGE SCALE GENOMIC DNA]</scope>
    <source>
        <strain evidence="9">DSM 4771</strain>
    </source>
</reference>
<evidence type="ECO:0000313" key="9">
    <source>
        <dbReference type="Proteomes" id="UP000199225"/>
    </source>
</evidence>
<keyword evidence="5 6" id="KW-0472">Membrane</keyword>
<keyword evidence="9" id="KW-1185">Reference proteome</keyword>
<evidence type="ECO:0000256" key="2">
    <source>
        <dbReference type="ARBA" id="ARBA00022475"/>
    </source>
</evidence>
<feature type="transmembrane region" description="Helical" evidence="6">
    <location>
        <begin position="147"/>
        <end position="164"/>
    </location>
</feature>
<dbReference type="Proteomes" id="UP000199225">
    <property type="component" value="Unassembled WGS sequence"/>
</dbReference>